<organism evidence="1 2">
    <name type="scientific">Burkholderia ubonensis</name>
    <dbReference type="NCBI Taxonomy" id="101571"/>
    <lineage>
        <taxon>Bacteria</taxon>
        <taxon>Pseudomonadati</taxon>
        <taxon>Pseudomonadota</taxon>
        <taxon>Betaproteobacteria</taxon>
        <taxon>Burkholderiales</taxon>
        <taxon>Burkholderiaceae</taxon>
        <taxon>Burkholderia</taxon>
        <taxon>Burkholderia cepacia complex</taxon>
    </lineage>
</organism>
<name>A0AB74CXH2_9BURK</name>
<dbReference type="Proteomes" id="UP000273734">
    <property type="component" value="Unassembled WGS sequence"/>
</dbReference>
<reference evidence="1 2" key="1">
    <citation type="submission" date="2018-08" db="EMBL/GenBank/DDBJ databases">
        <title>Comparative analysis of Burkholderia isolates from Puerto Rico.</title>
        <authorList>
            <person name="Hall C."/>
            <person name="Sahl J."/>
            <person name="Wagner D."/>
        </authorList>
    </citation>
    <scope>NUCLEOTIDE SEQUENCE [LARGE SCALE GENOMIC DNA]</scope>
    <source>
        <strain evidence="1 2">Bp8964</strain>
    </source>
</reference>
<evidence type="ECO:0008006" key="3">
    <source>
        <dbReference type="Google" id="ProtNLM"/>
    </source>
</evidence>
<dbReference type="RefSeq" id="WP_095412832.1">
    <property type="nucleotide sequence ID" value="NZ_NQMX01000030.1"/>
</dbReference>
<proteinExistence type="predicted"/>
<dbReference type="Gene3D" id="1.25.40.10">
    <property type="entry name" value="Tetratricopeptide repeat domain"/>
    <property type="match status" value="1"/>
</dbReference>
<evidence type="ECO:0000313" key="2">
    <source>
        <dbReference type="Proteomes" id="UP000273734"/>
    </source>
</evidence>
<sequence length="2042" mass="227538">MEWKQFEELTCAVLDKEPDVKYADLFHLDGQPQYGVDSYGDMRHEFAIVVASSKCYESIIESQIENWSSDFLKHYDSYWKARNVRRFILAVASPVHGRKTSDMVATQKKRFRELGIEYEVWGPRQFQEKLRFHRGIVTQFLGTYWANQICGDVPVGSDAVATGQDAILDHITNQVTPLISALSEVLDSRLESLKQQLREVPSRNIVRELESVRSGPHWPRVVPNVKSKCLRYLASAKLQQGDVDAATALADEADALSTDGAVTFRALLLAHQGDQVGALRLLERAYEPEAQELKVALLIQTGRLEEAEQVLDRLPTISGEPSIEASRLRAFLLLYRGERTEALAEIRRAETRAPRWFAVRRSGAVIRYANALSKVVGEEHFSIPTPVASELVREDDSSQELLKEALATFESLTAERESSTAVSYDEVWGLACQCNLVDGLPLAQEHCDRLLDADPACPEVISWVLARGLKFDHKRSVEALRTAVEGSDRDAAHVLAYSWLLTLDAKDEEAREVLVSNHELFQSAAQCAAYEARLRFLKSSSTTPKPSGAQNAASIEQQLVAMVSDVSDELSWERLEALFVDLASQAPNSMALLATATRLAAAGRWKFLSGYISLLIEFETASAIEIAVHAAYNTGNATLALEILKTNRTAFPKGKFPRNLRAIEARSLVERGEHRSALKAAETLTTDFDGPRERMLLADIRLALGDIRGALPIIRAEVSKNSLPPSDALRLARLVAIEDRELARKLLKHAGVKGLPAEFAFEAHLQAHRLGLEKEAVVFESAVATLISTPGNGAFTVMTLDELKQHHASRNQNRLNLWQTYLNGAVPFHVMSQLAEINFSEHYYIAASAAANISNRPPLLIRHGARAFEFDTRVALKDWRLYIDVSSFLLTMQLGILETIEASVTTVIVPRSIQGQLLAFADSLEHPQPARLQVELEIGEALQAGAIKVWRQQQNNRTTSLPSDASSETWTVTAVESHEDIAGQHRVTLASIVEGLRQSGQVDGAKFADAIAEFGAAADNQSIPPTGARVLFRANTLAALAFKCTLQAILKTYVVLVDDDLATILAQSAQTARERHNVLRGVNELRQHIAAHLADGSYETVREHAGQLEDDESTFGRRTIEITGLLEFLRTQPDSNAVFFCDDRYVTGYPGFGAAPVVGIFEVLRALKSAGKLTDEEYFAKLIHLRSANAMFLPIETQEVMFHLERAAIVNSHIVETHPLSVIKRYVARVALLEPHLKIGNFPALANDRPDEAHVLMANRRLTDDCITKLWTSKDLTDEQCSARSTWIWSQLRMERHLGVHPSIRHDQDSVTTFVAVTFSAALGVTFQLATGHSEARKRAYAQWLLDSAIKSKFRVDHQLADNLVAQLGALVDSLFAPDSERPEMPYSDETVAAYLRKAFDILPDEIRERLLCDKTRRQRLKTQIVTVVNLGQIQLLRDKFIVAVRKAMLFGKSQAKAHESSKRVAFHAVRPPGTLLVKCDGQSAQIFDRTFTLFEVKDASDIRSFLGNHVEWFDCHRTEREQAINAIVNIKSAEKRYDALDKMRRTSLALHYEEIEEQLQENHGLPLVKCTPPRPMDVLRHLRLCSNSTPFAERWTAAADCLIADYGLEEAFIRLGCLPVPLPPVFVDRFMASTDDVRASLYSHFVSLGTRSPVHFFHALSLLKGEGLNPEIREQGLHLATDVLSRWNDLSEAMGTLLTWVENQAHEMQEWREHSIEEQLVTLWYHATRLMCILNRHLGMEAQIGKHFAKVHGPISPDSVLGGLTRAQDCASPNSFIGVVLLYGGLNYALYATQGAAIQSAEQLETVLGLTRVSGHVNPWLYSSREAAANRLDSFLRVDKPALPESIAIPPGLAENFENELLRAFETTPDSGMPWIHLYSLARMGLRPANRQRFVNVVSMVQLSQLSELEDTELIAWRAVAGCVNLLGEISTRGTFKTQLIQLAKTLNDRFELNETPINLDAKDGRARRLNELVEACIIFCRSDDVAQAYGNVGELLADVAAVWSTARSAVCRTLEFLYDGSRVADNSAIWNSLMHVRAQT</sequence>
<evidence type="ECO:0000313" key="1">
    <source>
        <dbReference type="EMBL" id="RQP68844.1"/>
    </source>
</evidence>
<comment type="caution">
    <text evidence="1">The sequence shown here is derived from an EMBL/GenBank/DDBJ whole genome shotgun (WGS) entry which is preliminary data.</text>
</comment>
<accession>A0AB74CXH2</accession>
<gene>
    <name evidence="1" type="ORF">DF015_33125</name>
</gene>
<protein>
    <recommendedName>
        <fullName evidence="3">Tetratricopeptide repeat protein</fullName>
    </recommendedName>
</protein>
<dbReference type="EMBL" id="QTNY01000036">
    <property type="protein sequence ID" value="RQP68844.1"/>
    <property type="molecule type" value="Genomic_DNA"/>
</dbReference>
<dbReference type="SUPFAM" id="SSF48452">
    <property type="entry name" value="TPR-like"/>
    <property type="match status" value="1"/>
</dbReference>
<dbReference type="InterPro" id="IPR011990">
    <property type="entry name" value="TPR-like_helical_dom_sf"/>
</dbReference>